<comment type="caution">
    <text evidence="1">The sequence shown here is derived from an EMBL/GenBank/DDBJ whole genome shotgun (WGS) entry which is preliminary data.</text>
</comment>
<gene>
    <name evidence="1" type="ORF">H5P30_16440</name>
</gene>
<accession>A0A7X1B2H7</accession>
<keyword evidence="2" id="KW-1185">Reference proteome</keyword>
<dbReference type="AlphaFoldDB" id="A0A7X1B2H7"/>
<reference evidence="1 2" key="1">
    <citation type="submission" date="2020-07" db="EMBL/GenBank/DDBJ databases">
        <authorList>
            <person name="Feng X."/>
        </authorList>
    </citation>
    <scope>NUCLEOTIDE SEQUENCE [LARGE SCALE GENOMIC DNA]</scope>
    <source>
        <strain evidence="1 2">JCM14086</strain>
    </source>
</reference>
<evidence type="ECO:0000313" key="2">
    <source>
        <dbReference type="Proteomes" id="UP000525652"/>
    </source>
</evidence>
<dbReference type="EMBL" id="JACHVA010000126">
    <property type="protein sequence ID" value="MBC2603373.1"/>
    <property type="molecule type" value="Genomic_DNA"/>
</dbReference>
<organism evidence="1 2">
    <name type="scientific">Puniceicoccus vermicola</name>
    <dbReference type="NCBI Taxonomy" id="388746"/>
    <lineage>
        <taxon>Bacteria</taxon>
        <taxon>Pseudomonadati</taxon>
        <taxon>Verrucomicrobiota</taxon>
        <taxon>Opitutia</taxon>
        <taxon>Puniceicoccales</taxon>
        <taxon>Puniceicoccaceae</taxon>
        <taxon>Puniceicoccus</taxon>
    </lineage>
</organism>
<proteinExistence type="predicted"/>
<dbReference type="Proteomes" id="UP000525652">
    <property type="component" value="Unassembled WGS sequence"/>
</dbReference>
<protein>
    <submittedName>
        <fullName evidence="1">Uncharacterized protein</fullName>
    </submittedName>
</protein>
<evidence type="ECO:0000313" key="1">
    <source>
        <dbReference type="EMBL" id="MBC2603373.1"/>
    </source>
</evidence>
<name>A0A7X1B2H7_9BACT</name>
<sequence>MPFSDWLGLLESEDGAMLATELNVMSQVITTGTAGRASFILEEHVIIRHRQREAAVLGVRGRPDWDPVPGSEMSVCRVIQRPHGRN</sequence>